<reference evidence="5" key="1">
    <citation type="submission" date="2023-05" db="EMBL/GenBank/DDBJ databases">
        <title>Anaerotaeda fermentans gen. nov., sp. nov., a novel anaerobic planctomycete of the new family within the order Sedimentisphaerales isolated from Taman Peninsula, Russia.</title>
        <authorList>
            <person name="Khomyakova M.A."/>
            <person name="Merkel A.Y."/>
            <person name="Slobodkin A.I."/>
        </authorList>
    </citation>
    <scope>NUCLEOTIDE SEQUENCE</scope>
    <source>
        <strain evidence="5">M17dextr</strain>
    </source>
</reference>
<sequence>MDKELANHAAEVLKALAHPIRLQVVETLEGGELSVGEIAEAVGEKQAITSQQLNIMKDKGILSSRREGTRVFYRIENENAIRVLGCVHNHCRKKGKVKR</sequence>
<dbReference type="SUPFAM" id="SSF46785">
    <property type="entry name" value="Winged helix' DNA-binding domain"/>
    <property type="match status" value="1"/>
</dbReference>
<dbReference type="EMBL" id="JASCXX010000009">
    <property type="protein sequence ID" value="MDI6449270.1"/>
    <property type="molecule type" value="Genomic_DNA"/>
</dbReference>
<organism evidence="5 6">
    <name type="scientific">Anaerobaca lacustris</name>
    <dbReference type="NCBI Taxonomy" id="3044600"/>
    <lineage>
        <taxon>Bacteria</taxon>
        <taxon>Pseudomonadati</taxon>
        <taxon>Planctomycetota</taxon>
        <taxon>Phycisphaerae</taxon>
        <taxon>Sedimentisphaerales</taxon>
        <taxon>Anaerobacaceae</taxon>
        <taxon>Anaerobaca</taxon>
    </lineage>
</organism>
<keyword evidence="3" id="KW-0804">Transcription</keyword>
<keyword evidence="2" id="KW-0238">DNA-binding</keyword>
<dbReference type="RefSeq" id="WP_349244676.1">
    <property type="nucleotide sequence ID" value="NZ_JASCXX010000009.1"/>
</dbReference>
<dbReference type="PRINTS" id="PR00778">
    <property type="entry name" value="HTHARSR"/>
</dbReference>
<dbReference type="InterPro" id="IPR001845">
    <property type="entry name" value="HTH_ArsR_DNA-bd_dom"/>
</dbReference>
<dbReference type="PROSITE" id="PS50987">
    <property type="entry name" value="HTH_ARSR_2"/>
    <property type="match status" value="1"/>
</dbReference>
<evidence type="ECO:0000259" key="4">
    <source>
        <dbReference type="PROSITE" id="PS50987"/>
    </source>
</evidence>
<dbReference type="GO" id="GO:0003677">
    <property type="term" value="F:DNA binding"/>
    <property type="evidence" value="ECO:0007669"/>
    <property type="project" value="UniProtKB-KW"/>
</dbReference>
<dbReference type="CDD" id="cd00090">
    <property type="entry name" value="HTH_ARSR"/>
    <property type="match status" value="1"/>
</dbReference>
<dbReference type="SMART" id="SM00418">
    <property type="entry name" value="HTH_ARSR"/>
    <property type="match status" value="1"/>
</dbReference>
<gene>
    <name evidence="5" type="ORF">QJ522_09470</name>
</gene>
<proteinExistence type="predicted"/>
<dbReference type="PANTHER" id="PTHR43132">
    <property type="entry name" value="ARSENICAL RESISTANCE OPERON REPRESSOR ARSR-RELATED"/>
    <property type="match status" value="1"/>
</dbReference>
<name>A0AAW6TXC0_9BACT</name>
<evidence type="ECO:0000256" key="2">
    <source>
        <dbReference type="ARBA" id="ARBA00023125"/>
    </source>
</evidence>
<dbReference type="GO" id="GO:0003700">
    <property type="term" value="F:DNA-binding transcription factor activity"/>
    <property type="evidence" value="ECO:0007669"/>
    <property type="project" value="InterPro"/>
</dbReference>
<keyword evidence="1" id="KW-0805">Transcription regulation</keyword>
<dbReference type="Gene3D" id="1.10.10.10">
    <property type="entry name" value="Winged helix-like DNA-binding domain superfamily/Winged helix DNA-binding domain"/>
    <property type="match status" value="1"/>
</dbReference>
<evidence type="ECO:0000256" key="3">
    <source>
        <dbReference type="ARBA" id="ARBA00023163"/>
    </source>
</evidence>
<comment type="caution">
    <text evidence="5">The sequence shown here is derived from an EMBL/GenBank/DDBJ whole genome shotgun (WGS) entry which is preliminary data.</text>
</comment>
<accession>A0AAW6TXC0</accession>
<dbReference type="PANTHER" id="PTHR43132:SF2">
    <property type="entry name" value="ARSENICAL RESISTANCE OPERON REPRESSOR ARSR-RELATED"/>
    <property type="match status" value="1"/>
</dbReference>
<dbReference type="InterPro" id="IPR011991">
    <property type="entry name" value="ArsR-like_HTH"/>
</dbReference>
<dbReference type="Proteomes" id="UP001431776">
    <property type="component" value="Unassembled WGS sequence"/>
</dbReference>
<keyword evidence="6" id="KW-1185">Reference proteome</keyword>
<dbReference type="Pfam" id="PF01022">
    <property type="entry name" value="HTH_5"/>
    <property type="match status" value="1"/>
</dbReference>
<dbReference type="AlphaFoldDB" id="A0AAW6TXC0"/>
<evidence type="ECO:0000313" key="6">
    <source>
        <dbReference type="Proteomes" id="UP001431776"/>
    </source>
</evidence>
<protein>
    <submittedName>
        <fullName evidence="5">Metalloregulator ArsR/SmtB family transcription factor</fullName>
    </submittedName>
</protein>
<dbReference type="NCBIfam" id="NF033788">
    <property type="entry name" value="HTH_metalloreg"/>
    <property type="match status" value="1"/>
</dbReference>
<feature type="domain" description="HTH arsR-type" evidence="4">
    <location>
        <begin position="1"/>
        <end position="95"/>
    </location>
</feature>
<dbReference type="InterPro" id="IPR051011">
    <property type="entry name" value="Metal_resp_trans_reg"/>
</dbReference>
<dbReference type="InterPro" id="IPR036390">
    <property type="entry name" value="WH_DNA-bd_sf"/>
</dbReference>
<evidence type="ECO:0000256" key="1">
    <source>
        <dbReference type="ARBA" id="ARBA00023015"/>
    </source>
</evidence>
<dbReference type="InterPro" id="IPR036388">
    <property type="entry name" value="WH-like_DNA-bd_sf"/>
</dbReference>
<evidence type="ECO:0000313" key="5">
    <source>
        <dbReference type="EMBL" id="MDI6449270.1"/>
    </source>
</evidence>